<dbReference type="GO" id="GO:0018064">
    <property type="term" value="F:protein-L-histidine N-tele-methyltransferase activity"/>
    <property type="evidence" value="ECO:0007669"/>
    <property type="project" value="UniProtKB-EC"/>
</dbReference>
<sequence>MAFQFNFDIGLQEQDNCDDDHVVGSSSGPSKDDSSKTKDILRPAKELYAPPTLTTTESCAVETLKIGNLELHFLNPEAVEFDRLLGSIEYGSDISKAAESHSDLIPNVYEGGLKVWECSIDLVHYLHEAELPLENKDILELGCGAGLPGIYALKRAAAAVHFQDYNEEVIEHMTIPNVALNQSDKAPTSQDLRFFSGDWSLVQEKIVSAHPDAKYDVILTSETIYSLESHDKLYKILRALLRRDGVVRLSRYIAAKTHYFGVGGGTRSFQDVVRQREEFSIQVCKTFTDGVKREILKMAFLETS</sequence>
<dbReference type="CDD" id="cd02440">
    <property type="entry name" value="AdoMet_MTases"/>
    <property type="match status" value="1"/>
</dbReference>
<dbReference type="SUPFAM" id="SSF53335">
    <property type="entry name" value="S-adenosyl-L-methionine-dependent methyltransferases"/>
    <property type="match status" value="1"/>
</dbReference>
<evidence type="ECO:0000256" key="7">
    <source>
        <dbReference type="ARBA" id="ARBA00022691"/>
    </source>
</evidence>
<comment type="similarity">
    <text evidence="9">Belongs to the methyltransferase superfamily. METTL18 family.</text>
</comment>
<dbReference type="RefSeq" id="XP_022096782.1">
    <property type="nucleotide sequence ID" value="XM_022241090.1"/>
</dbReference>
<evidence type="ECO:0000256" key="10">
    <source>
        <dbReference type="SAM" id="MobiDB-lite"/>
    </source>
</evidence>
<keyword evidence="4" id="KW-0963">Cytoplasm</keyword>
<organism evidence="11 12">
    <name type="scientific">Acanthaster planci</name>
    <name type="common">Crown-of-thorns starfish</name>
    <dbReference type="NCBI Taxonomy" id="133434"/>
    <lineage>
        <taxon>Eukaryota</taxon>
        <taxon>Metazoa</taxon>
        <taxon>Echinodermata</taxon>
        <taxon>Eleutherozoa</taxon>
        <taxon>Asterozoa</taxon>
        <taxon>Asteroidea</taxon>
        <taxon>Valvatacea</taxon>
        <taxon>Valvatida</taxon>
        <taxon>Acanthasteridae</taxon>
        <taxon>Acanthaster</taxon>
    </lineage>
</organism>
<dbReference type="OrthoDB" id="1723750at2759"/>
<name>A0A8B7YVR3_ACAPL</name>
<dbReference type="KEGG" id="aplc:110982580"/>
<protein>
    <recommendedName>
        <fullName evidence="3">protein-histidine N-methyltransferase</fullName>
        <ecNumber evidence="3">2.1.1.85</ecNumber>
    </recommendedName>
</protein>
<evidence type="ECO:0000256" key="4">
    <source>
        <dbReference type="ARBA" id="ARBA00022490"/>
    </source>
</evidence>
<gene>
    <name evidence="12" type="primary">LOC110982580</name>
</gene>
<dbReference type="PANTHER" id="PTHR14614:SF39">
    <property type="entry name" value="HISTIDINE PROTEIN METHYLTRANSFERASE 1 HOMOLOG"/>
    <property type="match status" value="1"/>
</dbReference>
<dbReference type="PANTHER" id="PTHR14614">
    <property type="entry name" value="HEPATOCELLULAR CARCINOMA-ASSOCIATED ANTIGEN"/>
    <property type="match status" value="1"/>
</dbReference>
<evidence type="ECO:0000313" key="12">
    <source>
        <dbReference type="RefSeq" id="XP_022096782.1"/>
    </source>
</evidence>
<accession>A0A8B7YVR3</accession>
<keyword evidence="11" id="KW-1185">Reference proteome</keyword>
<evidence type="ECO:0000256" key="2">
    <source>
        <dbReference type="ARBA" id="ARBA00004496"/>
    </source>
</evidence>
<keyword evidence="5 12" id="KW-0489">Methyltransferase</keyword>
<feature type="region of interest" description="Disordered" evidence="10">
    <location>
        <begin position="16"/>
        <end position="41"/>
    </location>
</feature>
<evidence type="ECO:0000256" key="8">
    <source>
        <dbReference type="ARBA" id="ARBA00023242"/>
    </source>
</evidence>
<evidence type="ECO:0000313" key="11">
    <source>
        <dbReference type="Proteomes" id="UP000694845"/>
    </source>
</evidence>
<feature type="compositionally biased region" description="Basic and acidic residues" evidence="10">
    <location>
        <begin position="30"/>
        <end position="41"/>
    </location>
</feature>
<evidence type="ECO:0000256" key="1">
    <source>
        <dbReference type="ARBA" id="ARBA00004123"/>
    </source>
</evidence>
<dbReference type="GO" id="GO:0005737">
    <property type="term" value="C:cytoplasm"/>
    <property type="evidence" value="ECO:0007669"/>
    <property type="project" value="UniProtKB-SubCell"/>
</dbReference>
<keyword evidence="7" id="KW-0949">S-adenosyl-L-methionine</keyword>
<dbReference type="Pfam" id="PF10294">
    <property type="entry name" value="Methyltransf_16"/>
    <property type="match status" value="1"/>
</dbReference>
<dbReference type="Gene3D" id="3.40.50.150">
    <property type="entry name" value="Vaccinia Virus protein VP39"/>
    <property type="match status" value="1"/>
</dbReference>
<comment type="subcellular location">
    <subcellularLocation>
        <location evidence="2">Cytoplasm</location>
    </subcellularLocation>
    <subcellularLocation>
        <location evidence="1">Nucleus</location>
    </subcellularLocation>
</comment>
<dbReference type="GeneID" id="110982580"/>
<evidence type="ECO:0000256" key="3">
    <source>
        <dbReference type="ARBA" id="ARBA00012533"/>
    </source>
</evidence>
<dbReference type="AlphaFoldDB" id="A0A8B7YVR3"/>
<proteinExistence type="inferred from homology"/>
<dbReference type="InterPro" id="IPR029063">
    <property type="entry name" value="SAM-dependent_MTases_sf"/>
</dbReference>
<dbReference type="GO" id="GO:0032259">
    <property type="term" value="P:methylation"/>
    <property type="evidence" value="ECO:0007669"/>
    <property type="project" value="UniProtKB-KW"/>
</dbReference>
<dbReference type="Proteomes" id="UP000694845">
    <property type="component" value="Unplaced"/>
</dbReference>
<keyword evidence="6" id="KW-0808">Transferase</keyword>
<reference evidence="12" key="1">
    <citation type="submission" date="2025-08" db="UniProtKB">
        <authorList>
            <consortium name="RefSeq"/>
        </authorList>
    </citation>
    <scope>IDENTIFICATION</scope>
</reference>
<evidence type="ECO:0000256" key="6">
    <source>
        <dbReference type="ARBA" id="ARBA00022679"/>
    </source>
</evidence>
<dbReference type="GO" id="GO:0005634">
    <property type="term" value="C:nucleus"/>
    <property type="evidence" value="ECO:0007669"/>
    <property type="project" value="UniProtKB-SubCell"/>
</dbReference>
<dbReference type="EC" id="2.1.1.85" evidence="3"/>
<keyword evidence="8" id="KW-0539">Nucleus</keyword>
<evidence type="ECO:0000256" key="5">
    <source>
        <dbReference type="ARBA" id="ARBA00022603"/>
    </source>
</evidence>
<evidence type="ECO:0000256" key="9">
    <source>
        <dbReference type="ARBA" id="ARBA00038126"/>
    </source>
</evidence>
<dbReference type="InterPro" id="IPR019410">
    <property type="entry name" value="Methyltransf_16"/>
</dbReference>